<gene>
    <name evidence="2" type="ORF">TIFTF001_008046</name>
</gene>
<dbReference type="EMBL" id="BTGU01000008">
    <property type="protein sequence ID" value="GMN38815.1"/>
    <property type="molecule type" value="Genomic_DNA"/>
</dbReference>
<sequence>MHFLGRLTACTSQNTSESRTEDQLRSKSRAVEPNYSSYQPSRLGFSPKA</sequence>
<accession>A0AA88D086</accession>
<proteinExistence type="predicted"/>
<keyword evidence="3" id="KW-1185">Reference proteome</keyword>
<evidence type="ECO:0000256" key="1">
    <source>
        <dbReference type="SAM" id="MobiDB-lite"/>
    </source>
</evidence>
<comment type="caution">
    <text evidence="2">The sequence shown here is derived from an EMBL/GenBank/DDBJ whole genome shotgun (WGS) entry which is preliminary data.</text>
</comment>
<reference evidence="2" key="1">
    <citation type="submission" date="2023-07" db="EMBL/GenBank/DDBJ databases">
        <title>draft genome sequence of fig (Ficus carica).</title>
        <authorList>
            <person name="Takahashi T."/>
            <person name="Nishimura K."/>
        </authorList>
    </citation>
    <scope>NUCLEOTIDE SEQUENCE</scope>
</reference>
<dbReference type="Proteomes" id="UP001187192">
    <property type="component" value="Unassembled WGS sequence"/>
</dbReference>
<protein>
    <submittedName>
        <fullName evidence="2">Uncharacterized protein</fullName>
    </submittedName>
</protein>
<organism evidence="2 3">
    <name type="scientific">Ficus carica</name>
    <name type="common">Common fig</name>
    <dbReference type="NCBI Taxonomy" id="3494"/>
    <lineage>
        <taxon>Eukaryota</taxon>
        <taxon>Viridiplantae</taxon>
        <taxon>Streptophyta</taxon>
        <taxon>Embryophyta</taxon>
        <taxon>Tracheophyta</taxon>
        <taxon>Spermatophyta</taxon>
        <taxon>Magnoliopsida</taxon>
        <taxon>eudicotyledons</taxon>
        <taxon>Gunneridae</taxon>
        <taxon>Pentapetalae</taxon>
        <taxon>rosids</taxon>
        <taxon>fabids</taxon>
        <taxon>Rosales</taxon>
        <taxon>Moraceae</taxon>
        <taxon>Ficeae</taxon>
        <taxon>Ficus</taxon>
    </lineage>
</organism>
<evidence type="ECO:0000313" key="2">
    <source>
        <dbReference type="EMBL" id="GMN38815.1"/>
    </source>
</evidence>
<name>A0AA88D086_FICCA</name>
<evidence type="ECO:0000313" key="3">
    <source>
        <dbReference type="Proteomes" id="UP001187192"/>
    </source>
</evidence>
<feature type="region of interest" description="Disordered" evidence="1">
    <location>
        <begin position="1"/>
        <end position="49"/>
    </location>
</feature>
<dbReference type="AlphaFoldDB" id="A0AA88D086"/>